<dbReference type="SUPFAM" id="SSF51905">
    <property type="entry name" value="FAD/NAD(P)-binding domain"/>
    <property type="match status" value="1"/>
</dbReference>
<dbReference type="Gene3D" id="3.30.390.30">
    <property type="match status" value="1"/>
</dbReference>
<feature type="domain" description="FAD/NAD(P)-binding" evidence="9">
    <location>
        <begin position="1"/>
        <end position="303"/>
    </location>
</feature>
<dbReference type="SUPFAM" id="SSF55424">
    <property type="entry name" value="FAD/NAD-linked reductases, dimerisation (C-terminal) domain"/>
    <property type="match status" value="1"/>
</dbReference>
<evidence type="ECO:0000259" key="8">
    <source>
        <dbReference type="Pfam" id="PF02852"/>
    </source>
</evidence>
<dbReference type="InterPro" id="IPR050260">
    <property type="entry name" value="FAD-bd_OxRdtase"/>
</dbReference>
<dbReference type="Pfam" id="PF07992">
    <property type="entry name" value="Pyr_redox_2"/>
    <property type="match status" value="1"/>
</dbReference>
<keyword evidence="5" id="KW-0560">Oxidoreductase</keyword>
<evidence type="ECO:0000313" key="11">
    <source>
        <dbReference type="Proteomes" id="UP000199589"/>
    </source>
</evidence>
<dbReference type="PANTHER" id="PTHR43429">
    <property type="entry name" value="PYRIDINE NUCLEOTIDE-DISULFIDE OXIDOREDUCTASE DOMAIN-CONTAINING"/>
    <property type="match status" value="1"/>
</dbReference>
<evidence type="ECO:0000313" key="10">
    <source>
        <dbReference type="EMBL" id="SFK10968.1"/>
    </source>
</evidence>
<dbReference type="PRINTS" id="PR00368">
    <property type="entry name" value="FADPNR"/>
</dbReference>
<dbReference type="PRINTS" id="PR00469">
    <property type="entry name" value="PNDRDTASEII"/>
</dbReference>
<evidence type="ECO:0000256" key="1">
    <source>
        <dbReference type="ARBA" id="ARBA00001974"/>
    </source>
</evidence>
<comment type="cofactor">
    <cofactor evidence="1">
        <name>FAD</name>
        <dbReference type="ChEBI" id="CHEBI:57692"/>
    </cofactor>
</comment>
<keyword evidence="4" id="KW-0274">FAD</keyword>
<dbReference type="Pfam" id="PF02852">
    <property type="entry name" value="Pyr_redox_dim"/>
    <property type="match status" value="1"/>
</dbReference>
<evidence type="ECO:0000256" key="3">
    <source>
        <dbReference type="ARBA" id="ARBA00022630"/>
    </source>
</evidence>
<evidence type="ECO:0000256" key="7">
    <source>
        <dbReference type="ARBA" id="ARBA00023284"/>
    </source>
</evidence>
<protein>
    <submittedName>
        <fullName evidence="10">NADPH-dependent 2,4-dienoyl-CoA reductase, sulfur reductase</fullName>
    </submittedName>
</protein>
<gene>
    <name evidence="10" type="ORF">SAMN04488569_101028</name>
</gene>
<evidence type="ECO:0000256" key="6">
    <source>
        <dbReference type="ARBA" id="ARBA00023097"/>
    </source>
</evidence>
<name>A0A1I3WTV5_9LACT</name>
<dbReference type="OrthoDB" id="9802028at2"/>
<dbReference type="InterPro" id="IPR036188">
    <property type="entry name" value="FAD/NAD-bd_sf"/>
</dbReference>
<dbReference type="PANTHER" id="PTHR43429:SF1">
    <property type="entry name" value="NAD(P)H SULFUR OXIDOREDUCTASE (COA-DEPENDENT)"/>
    <property type="match status" value="1"/>
</dbReference>
<dbReference type="AlphaFoldDB" id="A0A1I3WTV5"/>
<evidence type="ECO:0000256" key="2">
    <source>
        <dbReference type="ARBA" id="ARBA00009130"/>
    </source>
</evidence>
<comment type="similarity">
    <text evidence="2">Belongs to the class-III pyridine nucleotide-disulfide oxidoreductase family.</text>
</comment>
<dbReference type="Proteomes" id="UP000199589">
    <property type="component" value="Unassembled WGS sequence"/>
</dbReference>
<evidence type="ECO:0000259" key="9">
    <source>
        <dbReference type="Pfam" id="PF07992"/>
    </source>
</evidence>
<reference evidence="11" key="1">
    <citation type="submission" date="2016-10" db="EMBL/GenBank/DDBJ databases">
        <authorList>
            <person name="Varghese N."/>
            <person name="Submissions S."/>
        </authorList>
    </citation>
    <scope>NUCLEOTIDE SEQUENCE [LARGE SCALE GENOMIC DNA]</scope>
    <source>
        <strain evidence="11">DSM 16108</strain>
    </source>
</reference>
<dbReference type="GO" id="GO:0016491">
    <property type="term" value="F:oxidoreductase activity"/>
    <property type="evidence" value="ECO:0007669"/>
    <property type="project" value="UniProtKB-KW"/>
</dbReference>
<dbReference type="RefSeq" id="WP_091896464.1">
    <property type="nucleotide sequence ID" value="NZ_FOSJ01000010.1"/>
</dbReference>
<sequence length="445" mass="49951">MKVVIIGASFAGVAAALEVRNKHLDAEIILLEKKSALGYIPNGLHLYWEKRIDNLESAYFITKEELENQNIHCNLKSSVEKIDTVKKEVHYLCDEQEETITYDKLIIATGSSQLSQKISGSDGEHVLKYKGRYEAEAAIEKVESSESVTIIGGGQVGVEAADLLNKQQKQVTLIESMDYVLFKYFDKDMIQPLQKKMLADGINLRLQQTVSSIEETDNQQVRIQLKKETVKSDAVVLGVNVRPDLHFLDEHVQLHMDQTIAVDRYMRTSAEDVFAVGDCIQLNFGEESEMVYIPLVNNAVRSGIVAAANLNQPKVPFKGSLRTIGTSAFGYYIASTGMTEAESLFTNQTIKTSRQEMCLTSLPDASTVMMKWIYDADSHILLGAQMLSNANILEKINTLALAIQTKQTLEDLQQKDYFFHPSFSPMISTTNFVPWQEMRDDVNEN</sequence>
<evidence type="ECO:0000256" key="4">
    <source>
        <dbReference type="ARBA" id="ARBA00022827"/>
    </source>
</evidence>
<proteinExistence type="inferred from homology"/>
<keyword evidence="11" id="KW-1185">Reference proteome</keyword>
<dbReference type="EMBL" id="FOSJ01000010">
    <property type="protein sequence ID" value="SFK10968.1"/>
    <property type="molecule type" value="Genomic_DNA"/>
</dbReference>
<dbReference type="InterPro" id="IPR023753">
    <property type="entry name" value="FAD/NAD-binding_dom"/>
</dbReference>
<keyword evidence="6" id="KW-0558">Oxidation</keyword>
<accession>A0A1I3WTV5</accession>
<keyword evidence="7" id="KW-0676">Redox-active center</keyword>
<dbReference type="InterPro" id="IPR016156">
    <property type="entry name" value="FAD/NAD-linked_Rdtase_dimer_sf"/>
</dbReference>
<dbReference type="InterPro" id="IPR004099">
    <property type="entry name" value="Pyr_nucl-diS_OxRdtase_dimer"/>
</dbReference>
<evidence type="ECO:0000256" key="5">
    <source>
        <dbReference type="ARBA" id="ARBA00023002"/>
    </source>
</evidence>
<keyword evidence="3" id="KW-0285">Flavoprotein</keyword>
<dbReference type="Gene3D" id="3.50.50.60">
    <property type="entry name" value="FAD/NAD(P)-binding domain"/>
    <property type="match status" value="2"/>
</dbReference>
<organism evidence="10 11">
    <name type="scientific">Marinilactibacillus piezotolerans</name>
    <dbReference type="NCBI Taxonomy" id="258723"/>
    <lineage>
        <taxon>Bacteria</taxon>
        <taxon>Bacillati</taxon>
        <taxon>Bacillota</taxon>
        <taxon>Bacilli</taxon>
        <taxon>Lactobacillales</taxon>
        <taxon>Carnobacteriaceae</taxon>
        <taxon>Marinilactibacillus</taxon>
    </lineage>
</organism>
<feature type="domain" description="Pyridine nucleotide-disulphide oxidoreductase dimerisation" evidence="8">
    <location>
        <begin position="331"/>
        <end position="428"/>
    </location>
</feature>